<keyword evidence="2" id="KW-1185">Reference proteome</keyword>
<proteinExistence type="predicted"/>
<comment type="caution">
    <text evidence="1">The sequence shown here is derived from an EMBL/GenBank/DDBJ whole genome shotgun (WGS) entry which is preliminary data.</text>
</comment>
<evidence type="ECO:0000313" key="1">
    <source>
        <dbReference type="EMBL" id="KAF4719254.1"/>
    </source>
</evidence>
<reference evidence="1 2" key="1">
    <citation type="submission" date="2020-04" db="EMBL/GenBank/DDBJ databases">
        <title>Perkinsus olseni comparative genomics.</title>
        <authorList>
            <person name="Bogema D.R."/>
        </authorList>
    </citation>
    <scope>NUCLEOTIDE SEQUENCE [LARGE SCALE GENOMIC DNA]</scope>
    <source>
        <strain evidence="1 2">ATCC PRA-207</strain>
    </source>
</reference>
<dbReference type="AlphaFoldDB" id="A0A7J6REZ0"/>
<evidence type="ECO:0000313" key="2">
    <source>
        <dbReference type="Proteomes" id="UP000553632"/>
    </source>
</evidence>
<gene>
    <name evidence="1" type="ORF">FOZ63_018349</name>
</gene>
<sequence length="100" mass="11284">CRACARYRSPDEMAMITLHSSHVLSHLLVQESPGRRLSYFAKRAHDINLSYIWVLCPLDYMVENSLADPAENLRPAVVEVCALLGVKDSTLLRFLPDAEI</sequence>
<protein>
    <submittedName>
        <fullName evidence="1">Uncharacterized protein</fullName>
    </submittedName>
</protein>
<name>A0A7J6REZ0_PEROL</name>
<dbReference type="EMBL" id="JABANO010026025">
    <property type="protein sequence ID" value="KAF4719254.1"/>
    <property type="molecule type" value="Genomic_DNA"/>
</dbReference>
<feature type="non-terminal residue" evidence="1">
    <location>
        <position position="1"/>
    </location>
</feature>
<feature type="non-terminal residue" evidence="1">
    <location>
        <position position="100"/>
    </location>
</feature>
<dbReference type="Proteomes" id="UP000553632">
    <property type="component" value="Unassembled WGS sequence"/>
</dbReference>
<accession>A0A7J6REZ0</accession>
<organism evidence="1 2">
    <name type="scientific">Perkinsus olseni</name>
    <name type="common">Perkinsus atlanticus</name>
    <dbReference type="NCBI Taxonomy" id="32597"/>
    <lineage>
        <taxon>Eukaryota</taxon>
        <taxon>Sar</taxon>
        <taxon>Alveolata</taxon>
        <taxon>Perkinsozoa</taxon>
        <taxon>Perkinsea</taxon>
        <taxon>Perkinsida</taxon>
        <taxon>Perkinsidae</taxon>
        <taxon>Perkinsus</taxon>
    </lineage>
</organism>